<name>D7EHY3_TRICA</name>
<dbReference type="GO" id="GO:0005667">
    <property type="term" value="C:transcription regulator complex"/>
    <property type="evidence" value="ECO:0000318"/>
    <property type="project" value="GO_Central"/>
</dbReference>
<dbReference type="EMBL" id="KQ972166">
    <property type="protein sequence ID" value="EFA12692.2"/>
    <property type="molecule type" value="Genomic_DNA"/>
</dbReference>
<dbReference type="InterPro" id="IPR056565">
    <property type="entry name" value="Fn3_ATF7IP"/>
</dbReference>
<reference evidence="2 3" key="1">
    <citation type="journal article" date="2008" name="Nature">
        <title>The genome of the model beetle and pest Tribolium castaneum.</title>
        <authorList>
            <consortium name="Tribolium Genome Sequencing Consortium"/>
            <person name="Richards S."/>
            <person name="Gibbs R.A."/>
            <person name="Weinstock G.M."/>
            <person name="Brown S.J."/>
            <person name="Denell R."/>
            <person name="Beeman R.W."/>
            <person name="Gibbs R."/>
            <person name="Beeman R.W."/>
            <person name="Brown S.J."/>
            <person name="Bucher G."/>
            <person name="Friedrich M."/>
            <person name="Grimmelikhuijzen C.J."/>
            <person name="Klingler M."/>
            <person name="Lorenzen M."/>
            <person name="Richards S."/>
            <person name="Roth S."/>
            <person name="Schroder R."/>
            <person name="Tautz D."/>
            <person name="Zdobnov E.M."/>
            <person name="Muzny D."/>
            <person name="Gibbs R.A."/>
            <person name="Weinstock G.M."/>
            <person name="Attaway T."/>
            <person name="Bell S."/>
            <person name="Buhay C.J."/>
            <person name="Chandrabose M.N."/>
            <person name="Chavez D."/>
            <person name="Clerk-Blankenburg K.P."/>
            <person name="Cree A."/>
            <person name="Dao M."/>
            <person name="Davis C."/>
            <person name="Chacko J."/>
            <person name="Dinh H."/>
            <person name="Dugan-Rocha S."/>
            <person name="Fowler G."/>
            <person name="Garner T.T."/>
            <person name="Garnes J."/>
            <person name="Gnirke A."/>
            <person name="Hawes A."/>
            <person name="Hernandez J."/>
            <person name="Hines S."/>
            <person name="Holder M."/>
            <person name="Hume J."/>
            <person name="Jhangiani S.N."/>
            <person name="Joshi V."/>
            <person name="Khan Z.M."/>
            <person name="Jackson L."/>
            <person name="Kovar C."/>
            <person name="Kowis A."/>
            <person name="Lee S."/>
            <person name="Lewis L.R."/>
            <person name="Margolis J."/>
            <person name="Morgan M."/>
            <person name="Nazareth L.V."/>
            <person name="Nguyen N."/>
            <person name="Okwuonu G."/>
            <person name="Parker D."/>
            <person name="Richards S."/>
            <person name="Ruiz S.J."/>
            <person name="Santibanez J."/>
            <person name="Savard J."/>
            <person name="Scherer S.E."/>
            <person name="Schneider B."/>
            <person name="Sodergren E."/>
            <person name="Tautz D."/>
            <person name="Vattahil S."/>
            <person name="Villasana D."/>
            <person name="White C.S."/>
            <person name="Wright R."/>
            <person name="Park Y."/>
            <person name="Beeman R.W."/>
            <person name="Lord J."/>
            <person name="Oppert B."/>
            <person name="Lorenzen M."/>
            <person name="Brown S."/>
            <person name="Wang L."/>
            <person name="Savard J."/>
            <person name="Tautz D."/>
            <person name="Richards S."/>
            <person name="Weinstock G."/>
            <person name="Gibbs R.A."/>
            <person name="Liu Y."/>
            <person name="Worley K."/>
            <person name="Weinstock G."/>
            <person name="Elsik C.G."/>
            <person name="Reese J.T."/>
            <person name="Elhaik E."/>
            <person name="Landan G."/>
            <person name="Graur D."/>
            <person name="Arensburger P."/>
            <person name="Atkinson P."/>
            <person name="Beeman R.W."/>
            <person name="Beidler J."/>
            <person name="Brown S.J."/>
            <person name="Demuth J.P."/>
            <person name="Drury D.W."/>
            <person name="Du Y.Z."/>
            <person name="Fujiwara H."/>
            <person name="Lorenzen M."/>
            <person name="Maselli V."/>
            <person name="Osanai M."/>
            <person name="Park Y."/>
            <person name="Robertson H.M."/>
            <person name="Tu Z."/>
            <person name="Wang J.J."/>
            <person name="Wang S."/>
            <person name="Richards S."/>
            <person name="Song H."/>
            <person name="Zhang L."/>
            <person name="Sodergren E."/>
            <person name="Werner D."/>
            <person name="Stanke M."/>
            <person name="Morgenstern B."/>
            <person name="Solovyev V."/>
            <person name="Kosarev P."/>
            <person name="Brown G."/>
            <person name="Chen H.C."/>
            <person name="Ermolaeva O."/>
            <person name="Hlavina W."/>
            <person name="Kapustin Y."/>
            <person name="Kiryutin B."/>
            <person name="Kitts P."/>
            <person name="Maglott D."/>
            <person name="Pruitt K."/>
            <person name="Sapojnikov V."/>
            <person name="Souvorov A."/>
            <person name="Mackey A.J."/>
            <person name="Waterhouse R.M."/>
            <person name="Wyder S."/>
            <person name="Zdobnov E.M."/>
            <person name="Zdobnov E.M."/>
            <person name="Wyder S."/>
            <person name="Kriventseva E.V."/>
            <person name="Kadowaki T."/>
            <person name="Bork P."/>
            <person name="Aranda M."/>
            <person name="Bao R."/>
            <person name="Beermann A."/>
            <person name="Berns N."/>
            <person name="Bolognesi R."/>
            <person name="Bonneton F."/>
            <person name="Bopp D."/>
            <person name="Brown S.J."/>
            <person name="Bucher G."/>
            <person name="Butts T."/>
            <person name="Chaumot A."/>
            <person name="Denell R.E."/>
            <person name="Ferrier D.E."/>
            <person name="Friedrich M."/>
            <person name="Gordon C.M."/>
            <person name="Jindra M."/>
            <person name="Klingler M."/>
            <person name="Lan Q."/>
            <person name="Lattorff H.M."/>
            <person name="Laudet V."/>
            <person name="von Levetsow C."/>
            <person name="Liu Z."/>
            <person name="Lutz R."/>
            <person name="Lynch J.A."/>
            <person name="da Fonseca R.N."/>
            <person name="Posnien N."/>
            <person name="Reuter R."/>
            <person name="Roth S."/>
            <person name="Savard J."/>
            <person name="Schinko J.B."/>
            <person name="Schmitt C."/>
            <person name="Schoppmeier M."/>
            <person name="Schroder R."/>
            <person name="Shippy T.D."/>
            <person name="Simonnet F."/>
            <person name="Marques-Souza H."/>
            <person name="Tautz D."/>
            <person name="Tomoyasu Y."/>
            <person name="Trauner J."/>
            <person name="Van der Zee M."/>
            <person name="Vervoort M."/>
            <person name="Wittkopp N."/>
            <person name="Wimmer E.A."/>
            <person name="Yang X."/>
            <person name="Jones A.K."/>
            <person name="Sattelle D.B."/>
            <person name="Ebert P.R."/>
            <person name="Nelson D."/>
            <person name="Scott J.G."/>
            <person name="Beeman R.W."/>
            <person name="Muthukrishnan S."/>
            <person name="Kramer K.J."/>
            <person name="Arakane Y."/>
            <person name="Beeman R.W."/>
            <person name="Zhu Q."/>
            <person name="Hogenkamp D."/>
            <person name="Dixit R."/>
            <person name="Oppert B."/>
            <person name="Jiang H."/>
            <person name="Zou Z."/>
            <person name="Marshall J."/>
            <person name="Elpidina E."/>
            <person name="Vinokurov K."/>
            <person name="Oppert C."/>
            <person name="Zou Z."/>
            <person name="Evans J."/>
            <person name="Lu Z."/>
            <person name="Zhao P."/>
            <person name="Sumathipala N."/>
            <person name="Altincicek B."/>
            <person name="Vilcinskas A."/>
            <person name="Williams M."/>
            <person name="Hultmark D."/>
            <person name="Hetru C."/>
            <person name="Jiang H."/>
            <person name="Grimmelikhuijzen C.J."/>
            <person name="Hauser F."/>
            <person name="Cazzamali G."/>
            <person name="Williamson M."/>
            <person name="Park Y."/>
            <person name="Li B."/>
            <person name="Tanaka Y."/>
            <person name="Predel R."/>
            <person name="Neupert S."/>
            <person name="Schachtner J."/>
            <person name="Verleyen P."/>
            <person name="Raible F."/>
            <person name="Bork P."/>
            <person name="Friedrich M."/>
            <person name="Walden K.K."/>
            <person name="Robertson H.M."/>
            <person name="Angeli S."/>
            <person name="Foret S."/>
            <person name="Bucher G."/>
            <person name="Schuetz S."/>
            <person name="Maleszka R."/>
            <person name="Wimmer E.A."/>
            <person name="Beeman R.W."/>
            <person name="Lorenzen M."/>
            <person name="Tomoyasu Y."/>
            <person name="Miller S.C."/>
            <person name="Grossmann D."/>
            <person name="Bucher G."/>
        </authorList>
    </citation>
    <scope>NUCLEOTIDE SEQUENCE [LARGE SCALE GENOMIC DNA]</scope>
    <source>
        <strain evidence="2 3">Georgia GA2</strain>
    </source>
</reference>
<dbReference type="Proteomes" id="UP000007266">
    <property type="component" value="Unassembled WGS sequence"/>
</dbReference>
<dbReference type="HOGENOM" id="CLU_068549_0_0_1"/>
<dbReference type="AlphaFoldDB" id="D7EHY3"/>
<dbReference type="GO" id="GO:0005634">
    <property type="term" value="C:nucleus"/>
    <property type="evidence" value="ECO:0000318"/>
    <property type="project" value="GO_Central"/>
</dbReference>
<dbReference type="STRING" id="7070.D7EHY3"/>
<dbReference type="GO" id="GO:0006355">
    <property type="term" value="P:regulation of DNA-templated transcription"/>
    <property type="evidence" value="ECO:0000318"/>
    <property type="project" value="GO_Central"/>
</dbReference>
<dbReference type="Pfam" id="PF16794">
    <property type="entry name" value="fn3_4"/>
    <property type="match status" value="1"/>
</dbReference>
<evidence type="ECO:0000313" key="3">
    <source>
        <dbReference type="Proteomes" id="UP000007266"/>
    </source>
</evidence>
<organism evidence="2 3">
    <name type="scientific">Tribolium castaneum</name>
    <name type="common">Red flour beetle</name>
    <dbReference type="NCBI Taxonomy" id="7070"/>
    <lineage>
        <taxon>Eukaryota</taxon>
        <taxon>Metazoa</taxon>
        <taxon>Ecdysozoa</taxon>
        <taxon>Arthropoda</taxon>
        <taxon>Hexapoda</taxon>
        <taxon>Insecta</taxon>
        <taxon>Pterygota</taxon>
        <taxon>Neoptera</taxon>
        <taxon>Endopterygota</taxon>
        <taxon>Coleoptera</taxon>
        <taxon>Polyphaga</taxon>
        <taxon>Cucujiformia</taxon>
        <taxon>Tenebrionidae</taxon>
        <taxon>Tenebrionidae incertae sedis</taxon>
        <taxon>Tribolium</taxon>
    </lineage>
</organism>
<dbReference type="InParanoid" id="D7EHY3"/>
<accession>D7EHY3</accession>
<dbReference type="PANTHER" id="PTHR23210:SF26">
    <property type="entry name" value="ACTIVATING TRANSCRIPTION FACTOR 7-INTERACTING PROTEIN 1"/>
    <property type="match status" value="1"/>
</dbReference>
<keyword evidence="3" id="KW-1185">Reference proteome</keyword>
<dbReference type="InterPro" id="IPR026085">
    <property type="entry name" value="ATF7-int"/>
</dbReference>
<feature type="domain" description="Fibronectin type-III" evidence="1">
    <location>
        <begin position="244"/>
        <end position="343"/>
    </location>
</feature>
<dbReference type="InterPro" id="IPR003961">
    <property type="entry name" value="FN3_dom"/>
</dbReference>
<gene>
    <name evidence="2" type="primary">AUGUSTUS-3.0.2_02000</name>
    <name evidence="2" type="ORF">TcasGA2_TC002000</name>
</gene>
<dbReference type="Gene3D" id="2.60.40.10">
    <property type="entry name" value="Immunoglobulins"/>
    <property type="match status" value="1"/>
</dbReference>
<dbReference type="PROSITE" id="PS50853">
    <property type="entry name" value="FN3"/>
    <property type="match status" value="1"/>
</dbReference>
<dbReference type="InterPro" id="IPR013783">
    <property type="entry name" value="Ig-like_fold"/>
</dbReference>
<protein>
    <recommendedName>
        <fullName evidence="1">Fibronectin type-III domain-containing protein</fullName>
    </recommendedName>
</protein>
<dbReference type="GO" id="GO:0003712">
    <property type="term" value="F:transcription coregulator activity"/>
    <property type="evidence" value="ECO:0000318"/>
    <property type="project" value="GO_Central"/>
</dbReference>
<proteinExistence type="predicted"/>
<evidence type="ECO:0000259" key="1">
    <source>
        <dbReference type="PROSITE" id="PS50853"/>
    </source>
</evidence>
<sequence length="343" mass="39731">MDNEAKGYKMHHLVRNSNTGLLELHEELTEEILKNGSIIRSSWSRESLVEHKKQLELSQEIKPEPPEQKETQIIQTYAQDDLLTEPYIKEEIVVDEESSFDALPDVFPKEENIGQDPLEITRYEASTSENFDKNKTLLSLSKFLKTSRKKITMDELEQFCIEKKCKVIVCKNDRKKLGFVSNHLKMQQQIIKRMDKKKVERLQQGPFRLDVNESMRSLQVSDAPTSQPCNILFPSPKPIKRLKPPTRPTLSARKVGTDVVLKWRMPHCSSDVYAPVASYEVYCYILTTSNKRHKWRKLSKMEASPIFTTLTLKDIDAEVINSFVVRAIDIYQRRGLFSKVVSV</sequence>
<dbReference type="PANTHER" id="PTHR23210">
    <property type="entry name" value="ACTIVATING TRANSCRIPTION FACTOR 7 INTERACTING PROTEIN"/>
    <property type="match status" value="1"/>
</dbReference>
<reference evidence="2 3" key="2">
    <citation type="journal article" date="2010" name="Nucleic Acids Res.">
        <title>BeetleBase in 2010: revisions to provide comprehensive genomic information for Tribolium castaneum.</title>
        <authorList>
            <person name="Kim H.S."/>
            <person name="Murphy T."/>
            <person name="Xia J."/>
            <person name="Caragea D."/>
            <person name="Park Y."/>
            <person name="Beeman R.W."/>
            <person name="Lorenzen M.D."/>
            <person name="Butcher S."/>
            <person name="Manak J.R."/>
            <person name="Brown S.J."/>
        </authorList>
    </citation>
    <scope>NUCLEOTIDE SEQUENCE [LARGE SCALE GENOMIC DNA]</scope>
    <source>
        <strain evidence="2 3">Georgia GA2</strain>
    </source>
</reference>
<evidence type="ECO:0000313" key="2">
    <source>
        <dbReference type="EMBL" id="EFA12692.2"/>
    </source>
</evidence>